<evidence type="ECO:0000313" key="4">
    <source>
        <dbReference type="Proteomes" id="UP000293535"/>
    </source>
</evidence>
<comment type="caution">
    <text evidence="3">The sequence shown here is derived from an EMBL/GenBank/DDBJ whole genome shotgun (WGS) entry which is preliminary data.</text>
</comment>
<accession>A0A482T4E8</accession>
<organism evidence="3 4">
    <name type="scientific">Haloarcula hispanica</name>
    <dbReference type="NCBI Taxonomy" id="51589"/>
    <lineage>
        <taxon>Archaea</taxon>
        <taxon>Methanobacteriati</taxon>
        <taxon>Methanobacteriota</taxon>
        <taxon>Stenosarchaea group</taxon>
        <taxon>Halobacteria</taxon>
        <taxon>Halobacteriales</taxon>
        <taxon>Haloarculaceae</taxon>
        <taxon>Haloarcula</taxon>
    </lineage>
</organism>
<evidence type="ECO:0000256" key="1">
    <source>
        <dbReference type="SAM" id="MobiDB-lite"/>
    </source>
</evidence>
<dbReference type="InterPro" id="IPR055713">
    <property type="entry name" value="DUF7289"/>
</dbReference>
<dbReference type="AlphaFoldDB" id="A0A482T4E8"/>
<reference evidence="3 4" key="1">
    <citation type="submission" date="2018-12" db="EMBL/GenBank/DDBJ databases">
        <title>Draft genome sequence of Haloarcula hispinica strain 18.1, an halophilic archaeon isolated from Chott El Jerid of Southern Tunisia.</title>
        <authorList>
            <person name="Najjari A."/>
            <person name="Ben Dhia O."/>
            <person name="Ferjani R."/>
            <person name="Mahjoubi M."/>
            <person name="Sghaier H."/>
            <person name="Elshahed M."/>
            <person name="Ouzari H.I."/>
            <person name="Cherid A."/>
            <person name="Youssef N."/>
        </authorList>
    </citation>
    <scope>NUCLEOTIDE SEQUENCE [LARGE SCALE GENOMIC DNA]</scope>
    <source>
        <strain evidence="3 4">18.1</strain>
    </source>
</reference>
<dbReference type="InterPro" id="IPR013783">
    <property type="entry name" value="Ig-like_fold"/>
</dbReference>
<keyword evidence="2" id="KW-0472">Membrane</keyword>
<feature type="region of interest" description="Disordered" evidence="1">
    <location>
        <begin position="941"/>
        <end position="997"/>
    </location>
</feature>
<dbReference type="Proteomes" id="UP000293535">
    <property type="component" value="Unassembled WGS sequence"/>
</dbReference>
<dbReference type="Gene3D" id="2.60.40.10">
    <property type="entry name" value="Immunoglobulins"/>
    <property type="match status" value="2"/>
</dbReference>
<name>A0A482T4E8_HALHI</name>
<feature type="region of interest" description="Disordered" evidence="1">
    <location>
        <begin position="1236"/>
        <end position="1257"/>
    </location>
</feature>
<gene>
    <name evidence="3" type="ORF">ELS20_07005</name>
</gene>
<keyword evidence="2" id="KW-0812">Transmembrane</keyword>
<evidence type="ECO:0000256" key="2">
    <source>
        <dbReference type="SAM" id="Phobius"/>
    </source>
</evidence>
<protein>
    <recommendedName>
        <fullName evidence="5">CARDB domain-containing protein</fullName>
    </recommendedName>
</protein>
<evidence type="ECO:0008006" key="5">
    <source>
        <dbReference type="Google" id="ProtNLM"/>
    </source>
</evidence>
<feature type="compositionally biased region" description="Polar residues" evidence="1">
    <location>
        <begin position="1239"/>
        <end position="1257"/>
    </location>
</feature>
<feature type="compositionally biased region" description="Polar residues" evidence="1">
    <location>
        <begin position="943"/>
        <end position="978"/>
    </location>
</feature>
<evidence type="ECO:0000313" key="3">
    <source>
        <dbReference type="EMBL" id="RYJ09780.1"/>
    </source>
</evidence>
<feature type="transmembrane region" description="Helical" evidence="2">
    <location>
        <begin position="17"/>
        <end position="38"/>
    </location>
</feature>
<dbReference type="RefSeq" id="WP_129755327.1">
    <property type="nucleotide sequence ID" value="NZ_JAFKAA010000002.1"/>
</dbReference>
<dbReference type="EMBL" id="RZIG01000002">
    <property type="protein sequence ID" value="RYJ09780.1"/>
    <property type="molecule type" value="Genomic_DNA"/>
</dbReference>
<keyword evidence="2" id="KW-1133">Transmembrane helix</keyword>
<proteinExistence type="predicted"/>
<dbReference type="Pfam" id="PF23960">
    <property type="entry name" value="DUF7289"/>
    <property type="match status" value="1"/>
</dbReference>
<sequence>MFEWGSRGAGDRGVSHVLGVVLLASAVIVGAVLIVQVGQQTIGDVNDDANVELAEEVLLSVDQSFQRSDTNESVEIPDRVRSDVAVSGNAAYNLTLNGRSACSTGNRSLQTIRYQKNGQQVGYQGGGVWRMTESGATMSSPPAVNYDEGALSVSFANISGQQIQGSSVAIQSNATAKRSHEAALQMALFTDASYEDARTGSISSPSYECTPSQVANATLTIENSSYARAWADWARSTYDDQYVEVTPASVKPGESVHIRFALGDVTNPKFKVEGVTVKPDPSDPGKAVVTATVRNTGGLEDTQDITLKHNQSGSPSEVEETMTLIGGESTTVSRSVSVSSATPHNFTVESKQDEDYKVIKYTSVHGTPSLDVTSNSIPATARLNQVPSAEVTVTNTGQMTADQEVVFRVNGSKSATRSVLVGPGQSRTIDFGPSMPTSENGTYDLEVETEDDTYSQHNDDGHYFIVGDAGVFEIASVSPPGGLQSGDTATVDTTVENTGDIRKSTDVEVRIENASGSVVASKTTTLTLNGTRRGTESGTASVTSGPLIVGSPQQYTYVVETPDDTGSGSFVVGSSSPPLYEITAVDVQNPVAPNNQTNIKFAVANTGGTEGKQTLRVEYNGTTHIAEDERLDPGESVTLNRTVTAPTEPGDYSVTFSTANRSRQSTLTVEPDSLLEGNGSTITIQQSVNASVALKGADLEGFSNRWNYIYHAPVQMSLYVDNGSDPQSIGLWRGYENGDINGPHAEQRLISDEHENPYYYSDSFEPGTEISVFAKSYGCDRYSYTSPSIELAGYDTKYCSDWDTYDTTTVSQTQNQQNLVILNDGDELPAFEQAQWYQRDIQDTLGSRVNDTGYLQLGDGERALLYELSQEDADPANAANDGDPDYNDAVVLFTVNAIEKDVQTGPEYNLIDTDAPSRVDETTDATLTAEVMNVGGKSGEATLESSFDSNSAGTNSTTIEPGETETVTFTLPTSSKATGESYPYTVSIPGTQQKASGNVRVGDTEGQFMQIDSVRAESVIDSDDTATATVNVTNVGEQDGTDTVVLRAKNNDDTSPSFTDIDSKTMSADLNPGETRQFTLDMPTSRGNYTYYIETSNSTSPELSFFVGESNVVVNDTQSVNIGAETYNTSELIERRGGAQRMTVEVRNNGTVGDEREVNLTIKNKSDGSTVFAGSEMVTAGTGDLTNTDPFPAWAGYDVDLDPGYYTYEVTVYDETASGTVADTATGEIYLKNVDETGATGNDSPVTVDSDTVTLGS</sequence>